<evidence type="ECO:0000256" key="4">
    <source>
        <dbReference type="ARBA" id="ARBA00022786"/>
    </source>
</evidence>
<evidence type="ECO:0000256" key="1">
    <source>
        <dbReference type="ARBA" id="ARBA00000885"/>
    </source>
</evidence>
<dbReference type="PANTHER" id="PTHR45700:SF8">
    <property type="entry name" value="HECT-TYPE E3 UBIQUITIN TRANSFERASE"/>
    <property type="match status" value="1"/>
</dbReference>
<accession>A0ABP0EN60</accession>
<dbReference type="InterPro" id="IPR000569">
    <property type="entry name" value="HECT_dom"/>
</dbReference>
<feature type="compositionally biased region" description="Low complexity" evidence="6">
    <location>
        <begin position="327"/>
        <end position="341"/>
    </location>
</feature>
<proteinExistence type="predicted"/>
<keyword evidence="4 5" id="KW-0833">Ubl conjugation pathway</keyword>
<evidence type="ECO:0000256" key="6">
    <source>
        <dbReference type="SAM" id="MobiDB-lite"/>
    </source>
</evidence>
<dbReference type="PANTHER" id="PTHR45700">
    <property type="entry name" value="UBIQUITIN-PROTEIN LIGASE E3C"/>
    <property type="match status" value="1"/>
</dbReference>
<organism evidence="8 9">
    <name type="scientific">[Candida] anglica</name>
    <dbReference type="NCBI Taxonomy" id="148631"/>
    <lineage>
        <taxon>Eukaryota</taxon>
        <taxon>Fungi</taxon>
        <taxon>Dikarya</taxon>
        <taxon>Ascomycota</taxon>
        <taxon>Saccharomycotina</taxon>
        <taxon>Pichiomycetes</taxon>
        <taxon>Debaryomycetaceae</taxon>
        <taxon>Kurtzmaniella</taxon>
    </lineage>
</organism>
<feature type="compositionally biased region" description="Polar residues" evidence="6">
    <location>
        <begin position="360"/>
        <end position="371"/>
    </location>
</feature>
<dbReference type="EC" id="2.3.2.26" evidence="2"/>
<evidence type="ECO:0000313" key="8">
    <source>
        <dbReference type="EMBL" id="CAK7921223.1"/>
    </source>
</evidence>
<gene>
    <name evidence="8" type="primary">HUL4</name>
    <name evidence="8" type="ORF">CAAN4_H11650</name>
</gene>
<reference evidence="8 9" key="1">
    <citation type="submission" date="2024-01" db="EMBL/GenBank/DDBJ databases">
        <authorList>
            <consortium name="Genoscope - CEA"/>
            <person name="William W."/>
        </authorList>
    </citation>
    <scope>NUCLEOTIDE SEQUENCE [LARGE SCALE GENOMIC DNA]</scope>
    <source>
        <strain evidence="8 9">29B2s-10</strain>
    </source>
</reference>
<evidence type="ECO:0000256" key="3">
    <source>
        <dbReference type="ARBA" id="ARBA00022679"/>
    </source>
</evidence>
<dbReference type="CDD" id="cd00078">
    <property type="entry name" value="HECTc"/>
    <property type="match status" value="1"/>
</dbReference>
<dbReference type="Gene3D" id="3.30.2410.10">
    <property type="entry name" value="Hect, E3 ligase catalytic domain"/>
    <property type="match status" value="1"/>
</dbReference>
<feature type="domain" description="HECT" evidence="7">
    <location>
        <begin position="545"/>
        <end position="878"/>
    </location>
</feature>
<dbReference type="SMART" id="SM00119">
    <property type="entry name" value="HECTc"/>
    <property type="match status" value="1"/>
</dbReference>
<dbReference type="Gene3D" id="3.90.1750.10">
    <property type="entry name" value="Hect, E3 ligase catalytic domains"/>
    <property type="match status" value="1"/>
</dbReference>
<dbReference type="Pfam" id="PF00632">
    <property type="entry name" value="HECT"/>
    <property type="match status" value="1"/>
</dbReference>
<dbReference type="InterPro" id="IPR044611">
    <property type="entry name" value="E3A/B/C-like"/>
</dbReference>
<feature type="region of interest" description="Disordered" evidence="6">
    <location>
        <begin position="325"/>
        <end position="372"/>
    </location>
</feature>
<evidence type="ECO:0000256" key="2">
    <source>
        <dbReference type="ARBA" id="ARBA00012485"/>
    </source>
</evidence>
<feature type="active site" description="Glycyl thioester intermediate" evidence="5">
    <location>
        <position position="846"/>
    </location>
</feature>
<keyword evidence="3" id="KW-0808">Transferase</keyword>
<protein>
    <recommendedName>
        <fullName evidence="2">HECT-type E3 ubiquitin transferase</fullName>
        <ecNumber evidence="2">2.3.2.26</ecNumber>
    </recommendedName>
</protein>
<dbReference type="Proteomes" id="UP001497600">
    <property type="component" value="Chromosome H"/>
</dbReference>
<dbReference type="PROSITE" id="PS50237">
    <property type="entry name" value="HECT"/>
    <property type="match status" value="1"/>
</dbReference>
<dbReference type="InterPro" id="IPR035983">
    <property type="entry name" value="Hect_E3_ubiquitin_ligase"/>
</dbReference>
<comment type="catalytic activity">
    <reaction evidence="1">
        <text>S-ubiquitinyl-[E2 ubiquitin-conjugating enzyme]-L-cysteine + [acceptor protein]-L-lysine = [E2 ubiquitin-conjugating enzyme]-L-cysteine + N(6)-ubiquitinyl-[acceptor protein]-L-lysine.</text>
        <dbReference type="EC" id="2.3.2.26"/>
    </reaction>
</comment>
<dbReference type="Gene3D" id="3.30.2160.10">
    <property type="entry name" value="Hect, E3 ligase catalytic domain"/>
    <property type="match status" value="1"/>
</dbReference>
<evidence type="ECO:0000259" key="7">
    <source>
        <dbReference type="PROSITE" id="PS50237"/>
    </source>
</evidence>
<evidence type="ECO:0000313" key="9">
    <source>
        <dbReference type="Proteomes" id="UP001497600"/>
    </source>
</evidence>
<dbReference type="EMBL" id="OZ004260">
    <property type="protein sequence ID" value="CAK7921223.1"/>
    <property type="molecule type" value="Genomic_DNA"/>
</dbReference>
<evidence type="ECO:0000256" key="5">
    <source>
        <dbReference type="PROSITE-ProRule" id="PRU00104"/>
    </source>
</evidence>
<sequence length="878" mass="100678">MSINSQTRSKWILDIFKKSREKETVSDCDDQYKLMGKDRKLIPESVPRSSIPEDDHKYTEITNCQCCGLILTYPVASDRFKCSACDTINVTGRNTDKRDPVPLPLSYKSICEDVDRVMLKAETLISQGKKDHSLREVFEPLSINMYKSFKSKECLNNSFKLKWKSKSLHYTTSNIDRSAIRSTFILLSRLPTKKPLFNALSAAVELLKRSTVLTDDDPRCLVFLLIFLEIPFIRQAILPMTSKSENKMVDVLEIRLLLIEVFSRTLGKLAHATTPNSNNYICSWFAMLPKEDFMEKVDLLNLYITIQLKEYYTLAQKYQSNRKRPLSISSNRRNYTTTSTTEIEKNDGTSSDSSRISSSQGANSNHITNVLGSGPSKKEQVVKIKLIQYGNDWHLKCSSLVLNMFVKANFVREHRFPCNVFYNSLVDYVNLKIDFDSWQVNRKLQIMKPNECTSPDIQTVLSYINDTSGQYMSAPDFFFCQYPFLISLGAKITILEFEARIKMERKAEEAFINALDKKSVVDVYFRVVVRRENIVQDSLRCIKLNLANLQKSLRVQFVNEPGIDAGGLKKEWFSLLTKSLFTPSAGMFTEVESNYLWFHVIALNGLEMYYLFGVIMGLAIYNSTILDLNFPPAVYKILLGKPLSFADYRMIFPEVADNLMKLKGYNEDELTSLALTFEVSFYDTIGMHHTHELIPNGNRIEVDKTNVDKYIEKYYMFFLSEGISKQLGQLTRGFSDVIGGNAQSLFLPEEIELLLCGSDEKQLDINVLKSITNYTGWKDSIEAENSEVVIWFWEYMNSISFKEHQKILRFVTGSDRVPATGLQNLNFKISLVGHTDSDRLPVAHTCFNELAIYQYNSKKKFIYKLQQAISESSGFGLK</sequence>
<dbReference type="SUPFAM" id="SSF56204">
    <property type="entry name" value="Hect, E3 ligase catalytic domain"/>
    <property type="match status" value="1"/>
</dbReference>
<name>A0ABP0EN60_9ASCO</name>
<keyword evidence="9" id="KW-1185">Reference proteome</keyword>
<feature type="compositionally biased region" description="Low complexity" evidence="6">
    <location>
        <begin position="350"/>
        <end position="359"/>
    </location>
</feature>